<keyword evidence="4 9" id="KW-0762">Sugar transport</keyword>
<reference evidence="11" key="1">
    <citation type="submission" date="2023-10" db="EMBL/GenBank/DDBJ databases">
        <title>Genome assembly of Pristionchus species.</title>
        <authorList>
            <person name="Yoshida K."/>
            <person name="Sommer R.J."/>
        </authorList>
    </citation>
    <scope>NUCLEOTIDE SEQUENCE</scope>
    <source>
        <strain evidence="11">RS5133</strain>
    </source>
</reference>
<evidence type="ECO:0000256" key="8">
    <source>
        <dbReference type="ARBA" id="ARBA00023136"/>
    </source>
</evidence>
<dbReference type="InterPro" id="IPR047664">
    <property type="entry name" value="SWEET"/>
</dbReference>
<evidence type="ECO:0000313" key="11">
    <source>
        <dbReference type="EMBL" id="GMT37293.1"/>
    </source>
</evidence>
<keyword evidence="5 9" id="KW-0812">Transmembrane</keyword>
<keyword evidence="8 9" id="KW-0472">Membrane</keyword>
<comment type="subcellular location">
    <subcellularLocation>
        <location evidence="1">Endomembrane system</location>
        <topology evidence="1">Multi-pass membrane protein</topology>
    </subcellularLocation>
</comment>
<feature type="transmembrane region" description="Helical" evidence="9">
    <location>
        <begin position="156"/>
        <end position="175"/>
    </location>
</feature>
<evidence type="ECO:0000256" key="1">
    <source>
        <dbReference type="ARBA" id="ARBA00004127"/>
    </source>
</evidence>
<feature type="transmembrane region" description="Helical" evidence="9">
    <location>
        <begin position="6"/>
        <end position="26"/>
    </location>
</feature>
<evidence type="ECO:0000256" key="6">
    <source>
        <dbReference type="ARBA" id="ARBA00022737"/>
    </source>
</evidence>
<comment type="caution">
    <text evidence="9">Lacks conserved residue(s) required for the propagation of feature annotation.</text>
</comment>
<name>A0AAV5X104_9BILA</name>
<evidence type="ECO:0000256" key="5">
    <source>
        <dbReference type="ARBA" id="ARBA00022692"/>
    </source>
</evidence>
<keyword evidence="12" id="KW-1185">Reference proteome</keyword>
<dbReference type="GO" id="GO:0012505">
    <property type="term" value="C:endomembrane system"/>
    <property type="evidence" value="ECO:0007669"/>
    <property type="project" value="UniProtKB-SubCell"/>
</dbReference>
<dbReference type="EMBL" id="BTSY01000004">
    <property type="protein sequence ID" value="GMT23964.1"/>
    <property type="molecule type" value="Genomic_DNA"/>
</dbReference>
<evidence type="ECO:0000256" key="9">
    <source>
        <dbReference type="RuleBase" id="RU910715"/>
    </source>
</evidence>
<comment type="function">
    <text evidence="9">Mediates sugar transport across membranes.</text>
</comment>
<comment type="similarity">
    <text evidence="2 9">Belongs to the SWEET sugar transporter family.</text>
</comment>
<keyword evidence="7 9" id="KW-1133">Transmembrane helix</keyword>
<sequence>MDLIYLFGLWVSALQLSFLLLPLSLVMEWRKRGTTEGFSAVMLVLPLPIMSCWMRYGYLTGDSMMVVTNSIMMATSLIYLAIFMQYTKDRTIVYKQIGAVIAVLSAIFFYVSTLKDEEKADSMGKISGVVQNARIFGALYQIKTVIDTKTTEYMPYPMQFAMIFFISQMTLYAVLSGNYYMAIASIPGILLCLSSIALYIIYPPITWRVPILGVQRKVEKSE</sequence>
<feature type="transmembrane region" description="Helical" evidence="9">
    <location>
        <begin position="64"/>
        <end position="83"/>
    </location>
</feature>
<gene>
    <name evidence="10" type="ORF">PFISCL1PPCAC_15261</name>
    <name evidence="11" type="ORF">PFISCL1PPCAC_28590</name>
</gene>
<feature type="transmembrane region" description="Helical" evidence="9">
    <location>
        <begin position="38"/>
        <end position="58"/>
    </location>
</feature>
<dbReference type="PANTHER" id="PTHR10791">
    <property type="entry name" value="RAG1-ACTIVATING PROTEIN 1"/>
    <property type="match status" value="1"/>
</dbReference>
<evidence type="ECO:0000313" key="12">
    <source>
        <dbReference type="Proteomes" id="UP001432322"/>
    </source>
</evidence>
<comment type="caution">
    <text evidence="11">The sequence shown here is derived from an EMBL/GenBank/DDBJ whole genome shotgun (WGS) entry which is preliminary data.</text>
</comment>
<evidence type="ECO:0000256" key="3">
    <source>
        <dbReference type="ARBA" id="ARBA00022448"/>
    </source>
</evidence>
<keyword evidence="3 9" id="KW-0813">Transport</keyword>
<dbReference type="InterPro" id="IPR004316">
    <property type="entry name" value="SWEET_rpt"/>
</dbReference>
<proteinExistence type="inferred from homology"/>
<dbReference type="PANTHER" id="PTHR10791:SF245">
    <property type="entry name" value="SUGAR TRANSPORTER SWEET"/>
    <property type="match status" value="1"/>
</dbReference>
<feature type="transmembrane region" description="Helical" evidence="9">
    <location>
        <begin position="92"/>
        <end position="111"/>
    </location>
</feature>
<accession>A0AAV5X104</accession>
<feature type="transmembrane region" description="Helical" evidence="9">
    <location>
        <begin position="182"/>
        <end position="202"/>
    </location>
</feature>
<protein>
    <recommendedName>
        <fullName evidence="9">Sugar transporter SWEET</fullName>
    </recommendedName>
</protein>
<evidence type="ECO:0000256" key="2">
    <source>
        <dbReference type="ARBA" id="ARBA00007809"/>
    </source>
</evidence>
<evidence type="ECO:0000256" key="7">
    <source>
        <dbReference type="ARBA" id="ARBA00022989"/>
    </source>
</evidence>
<keyword evidence="6" id="KW-0677">Repeat</keyword>
<dbReference type="Pfam" id="PF03083">
    <property type="entry name" value="MtN3_slv"/>
    <property type="match status" value="2"/>
</dbReference>
<dbReference type="AlphaFoldDB" id="A0AAV5X104"/>
<organism evidence="11 12">
    <name type="scientific">Pristionchus fissidentatus</name>
    <dbReference type="NCBI Taxonomy" id="1538716"/>
    <lineage>
        <taxon>Eukaryota</taxon>
        <taxon>Metazoa</taxon>
        <taxon>Ecdysozoa</taxon>
        <taxon>Nematoda</taxon>
        <taxon>Chromadorea</taxon>
        <taxon>Rhabditida</taxon>
        <taxon>Rhabditina</taxon>
        <taxon>Diplogasteromorpha</taxon>
        <taxon>Diplogasteroidea</taxon>
        <taxon>Neodiplogasteridae</taxon>
        <taxon>Pristionchus</taxon>
    </lineage>
</organism>
<evidence type="ECO:0000313" key="10">
    <source>
        <dbReference type="EMBL" id="GMT23964.1"/>
    </source>
</evidence>
<evidence type="ECO:0000256" key="4">
    <source>
        <dbReference type="ARBA" id="ARBA00022597"/>
    </source>
</evidence>
<dbReference type="Proteomes" id="UP001432322">
    <property type="component" value="Unassembled WGS sequence"/>
</dbReference>
<dbReference type="EMBL" id="BTSY01000096">
    <property type="protein sequence ID" value="GMT37293.1"/>
    <property type="molecule type" value="Genomic_DNA"/>
</dbReference>
<dbReference type="GO" id="GO:0051119">
    <property type="term" value="F:sugar transmembrane transporter activity"/>
    <property type="evidence" value="ECO:0007669"/>
    <property type="project" value="InterPro"/>
</dbReference>
<dbReference type="Gene3D" id="1.20.1280.290">
    <property type="match status" value="2"/>
</dbReference>
<dbReference type="GO" id="GO:0016020">
    <property type="term" value="C:membrane"/>
    <property type="evidence" value="ECO:0007669"/>
    <property type="project" value="InterPro"/>
</dbReference>